<dbReference type="Proteomes" id="UP000199286">
    <property type="component" value="Unassembled WGS sequence"/>
</dbReference>
<dbReference type="OrthoDB" id="7867799at2"/>
<gene>
    <name evidence="1" type="ORF">SAMN05444340_104109</name>
</gene>
<name>A0A1H3HQQ6_9RHOB</name>
<accession>A0A1H3HQQ6</accession>
<evidence type="ECO:0008006" key="3">
    <source>
        <dbReference type="Google" id="ProtNLM"/>
    </source>
</evidence>
<evidence type="ECO:0000313" key="2">
    <source>
        <dbReference type="Proteomes" id="UP000199286"/>
    </source>
</evidence>
<dbReference type="STRING" id="321339.SAMN05444340_104109"/>
<protein>
    <recommendedName>
        <fullName evidence="3">DUF1127 domain-containing protein</fullName>
    </recommendedName>
</protein>
<sequence length="72" mass="8107">MAHITTTAPHSAAGFFHGLGNRILSFLTAIAESNSRMREAERLNAMSDAELARIGLKREDIARHVFRDMYYV</sequence>
<dbReference type="EMBL" id="FNPF01000004">
    <property type="protein sequence ID" value="SDY17856.1"/>
    <property type="molecule type" value="Genomic_DNA"/>
</dbReference>
<keyword evidence="2" id="KW-1185">Reference proteome</keyword>
<evidence type="ECO:0000313" key="1">
    <source>
        <dbReference type="EMBL" id="SDY17856.1"/>
    </source>
</evidence>
<proteinExistence type="predicted"/>
<organism evidence="1 2">
    <name type="scientific">Citreimonas salinaria</name>
    <dbReference type="NCBI Taxonomy" id="321339"/>
    <lineage>
        <taxon>Bacteria</taxon>
        <taxon>Pseudomonadati</taxon>
        <taxon>Pseudomonadota</taxon>
        <taxon>Alphaproteobacteria</taxon>
        <taxon>Rhodobacterales</taxon>
        <taxon>Roseobacteraceae</taxon>
        <taxon>Citreimonas</taxon>
    </lineage>
</organism>
<dbReference type="AlphaFoldDB" id="A0A1H3HQQ6"/>
<dbReference type="RefSeq" id="WP_089881149.1">
    <property type="nucleotide sequence ID" value="NZ_FNPF01000004.1"/>
</dbReference>
<reference evidence="1 2" key="1">
    <citation type="submission" date="2016-10" db="EMBL/GenBank/DDBJ databases">
        <authorList>
            <person name="de Groot N.N."/>
        </authorList>
    </citation>
    <scope>NUCLEOTIDE SEQUENCE [LARGE SCALE GENOMIC DNA]</scope>
    <source>
        <strain evidence="1 2">DSM 26880</strain>
    </source>
</reference>